<dbReference type="AlphaFoldDB" id="A0A0F3IKM3"/>
<evidence type="ECO:0000256" key="6">
    <source>
        <dbReference type="SAM" id="Phobius"/>
    </source>
</evidence>
<keyword evidence="3 6" id="KW-0812">Transmembrane</keyword>
<keyword evidence="8" id="KW-1185">Reference proteome</keyword>
<name>A0A0F3IKM3_9GAMM</name>
<dbReference type="Proteomes" id="UP000033684">
    <property type="component" value="Unassembled WGS sequence"/>
</dbReference>
<dbReference type="InterPro" id="IPR005598">
    <property type="entry name" value="ATP_synth_I"/>
</dbReference>
<gene>
    <name evidence="7" type="ORF">VZ94_05845</name>
</gene>
<keyword evidence="5 6" id="KW-0472">Membrane</keyword>
<dbReference type="GO" id="GO:0005886">
    <property type="term" value="C:plasma membrane"/>
    <property type="evidence" value="ECO:0007669"/>
    <property type="project" value="UniProtKB-SubCell"/>
</dbReference>
<comment type="caution">
    <text evidence="7">The sequence shown here is derived from an EMBL/GenBank/DDBJ whole genome shotgun (WGS) entry which is preliminary data.</text>
</comment>
<dbReference type="EMBL" id="LAJX01000049">
    <property type="protein sequence ID" value="KJV07266.1"/>
    <property type="molecule type" value="Genomic_DNA"/>
</dbReference>
<accession>A0A0F3IKM3</accession>
<reference evidence="8" key="1">
    <citation type="submission" date="2015-03" db="EMBL/GenBank/DDBJ databases">
        <title>Draft genome sequence of a novel methanotroph (Sn10-6) isolated from flooded ricefield rhizosphere in India.</title>
        <authorList>
            <person name="Pandit P.S."/>
            <person name="Pore S.D."/>
            <person name="Arora P."/>
            <person name="Kapse N.G."/>
            <person name="Dhakephalkar P.K."/>
            <person name="Rahalkar M.C."/>
        </authorList>
    </citation>
    <scope>NUCLEOTIDE SEQUENCE [LARGE SCALE GENOMIC DNA]</scope>
    <source>
        <strain evidence="8">Sn10-6</strain>
    </source>
</reference>
<comment type="subcellular location">
    <subcellularLocation>
        <location evidence="1">Cell membrane</location>
        <topology evidence="1">Multi-pass membrane protein</topology>
    </subcellularLocation>
</comment>
<evidence type="ECO:0000313" key="8">
    <source>
        <dbReference type="Proteomes" id="UP000033684"/>
    </source>
</evidence>
<feature type="transmembrane region" description="Helical" evidence="6">
    <location>
        <begin position="32"/>
        <end position="51"/>
    </location>
</feature>
<evidence type="ECO:0000256" key="2">
    <source>
        <dbReference type="ARBA" id="ARBA00022475"/>
    </source>
</evidence>
<evidence type="ECO:0000313" key="7">
    <source>
        <dbReference type="EMBL" id="KJV07266.1"/>
    </source>
</evidence>
<organism evidence="7 8">
    <name type="scientific">Methylocucumis oryzae</name>
    <dbReference type="NCBI Taxonomy" id="1632867"/>
    <lineage>
        <taxon>Bacteria</taxon>
        <taxon>Pseudomonadati</taxon>
        <taxon>Pseudomonadota</taxon>
        <taxon>Gammaproteobacteria</taxon>
        <taxon>Methylococcales</taxon>
        <taxon>Methylococcaceae</taxon>
        <taxon>Methylocucumis</taxon>
    </lineage>
</organism>
<feature type="transmembrane region" description="Helical" evidence="6">
    <location>
        <begin position="63"/>
        <end position="88"/>
    </location>
</feature>
<evidence type="ECO:0000256" key="3">
    <source>
        <dbReference type="ARBA" id="ARBA00022692"/>
    </source>
</evidence>
<feature type="transmembrane region" description="Helical" evidence="6">
    <location>
        <begin position="9"/>
        <end position="26"/>
    </location>
</feature>
<feature type="transmembrane region" description="Helical" evidence="6">
    <location>
        <begin position="94"/>
        <end position="113"/>
    </location>
</feature>
<reference evidence="7 8" key="2">
    <citation type="journal article" date="2016" name="Microb. Ecol.">
        <title>Genome Characteristics of a Novel Type I Methanotroph (Sn10-6) Isolated from a Flooded Indian Rice Field.</title>
        <authorList>
            <person name="Rahalkar M.C."/>
            <person name="Pandit P.S."/>
            <person name="Dhakephalkar P.K."/>
            <person name="Pore S."/>
            <person name="Arora P."/>
            <person name="Kapse N."/>
        </authorList>
    </citation>
    <scope>NUCLEOTIDE SEQUENCE [LARGE SCALE GENOMIC DNA]</scope>
    <source>
        <strain evidence="7 8">Sn10-6</strain>
    </source>
</reference>
<dbReference type="RefSeq" id="WP_045778519.1">
    <property type="nucleotide sequence ID" value="NZ_LAJX01000049.1"/>
</dbReference>
<sequence>MSSVVGKVLVYQLLITLVMTLGFAVAGSQSKAVSSILGGLSAFVPNLYFAFRISKSNTCEPRKILNTFYLAEFGKLLITAGMFVVIFQMSNLEFMPLFISYVTVLSVFWFALLQR</sequence>
<dbReference type="Pfam" id="PF03899">
    <property type="entry name" value="ATP-synt_I"/>
    <property type="match status" value="1"/>
</dbReference>
<evidence type="ECO:0000256" key="4">
    <source>
        <dbReference type="ARBA" id="ARBA00022989"/>
    </source>
</evidence>
<evidence type="ECO:0000256" key="5">
    <source>
        <dbReference type="ARBA" id="ARBA00023136"/>
    </source>
</evidence>
<keyword evidence="2" id="KW-1003">Cell membrane</keyword>
<dbReference type="OrthoDB" id="5702716at2"/>
<evidence type="ECO:0000256" key="1">
    <source>
        <dbReference type="ARBA" id="ARBA00004651"/>
    </source>
</evidence>
<protein>
    <submittedName>
        <fullName evidence="7">ATP synthase I</fullName>
    </submittedName>
</protein>
<proteinExistence type="predicted"/>
<keyword evidence="4 6" id="KW-1133">Transmembrane helix</keyword>